<name>A0ACD5FH46_RHILE</name>
<organism evidence="1 2">
    <name type="scientific">Rhizobium leguminosarum</name>
    <dbReference type="NCBI Taxonomy" id="384"/>
    <lineage>
        <taxon>Bacteria</taxon>
        <taxon>Pseudomonadati</taxon>
        <taxon>Pseudomonadota</taxon>
        <taxon>Alphaproteobacteria</taxon>
        <taxon>Hyphomicrobiales</taxon>
        <taxon>Rhizobiaceae</taxon>
        <taxon>Rhizobium/Agrobacterium group</taxon>
        <taxon>Rhizobium</taxon>
    </lineage>
</organism>
<gene>
    <name evidence="1" type="primary">tnpA</name>
    <name evidence="1" type="ORF">A4A59_034720</name>
</gene>
<proteinExistence type="predicted"/>
<evidence type="ECO:0000313" key="2">
    <source>
        <dbReference type="Proteomes" id="UP000076193"/>
    </source>
</evidence>
<reference evidence="1" key="1">
    <citation type="submission" date="2024-10" db="EMBL/GenBank/DDBJ databases">
        <title>Strain of Rhizobium-related bacteria isolated fromm roots of Vavilovia formosa.</title>
        <authorList>
            <person name="Kimeklis A."/>
            <person name="Afonin A."/>
        </authorList>
    </citation>
    <scope>NUCLEOTIDE SEQUENCE</scope>
    <source>
        <strain evidence="1">Vaf12</strain>
    </source>
</reference>
<protein>
    <submittedName>
        <fullName evidence="1">IS66-like element accessory protein TnpA</fullName>
    </submittedName>
</protein>
<keyword evidence="1" id="KW-0614">Plasmid</keyword>
<dbReference type="Proteomes" id="UP000076193">
    <property type="component" value="Plasmid unnamed3"/>
</dbReference>
<accession>A0ACD5FH46</accession>
<sequence>MGKVEILTGAERQRRWSTELKLSILQEAFSADGTVSDVARRHDVLPQQIYAWRRKLLPPELKPPQTASFIPVSLIGASESVSDGSKRSGARSRCKDVEIVLRNGRLLRIAADLDPEVLSSLVACVEAAWSGLLGMCGSIWPAG</sequence>
<evidence type="ECO:0000313" key="1">
    <source>
        <dbReference type="EMBL" id="XKQ44684.1"/>
    </source>
</evidence>
<geneLocation type="plasmid" evidence="1 2">
    <name>unnamed3</name>
</geneLocation>
<dbReference type="EMBL" id="CP171847">
    <property type="protein sequence ID" value="XKQ44684.1"/>
    <property type="molecule type" value="Genomic_DNA"/>
</dbReference>